<dbReference type="EMBL" id="JAYKXN010000007">
    <property type="protein sequence ID" value="KAK7272048.1"/>
    <property type="molecule type" value="Genomic_DNA"/>
</dbReference>
<comment type="caution">
    <text evidence="1">The sequence shown here is derived from an EMBL/GenBank/DDBJ whole genome shotgun (WGS) entry which is preliminary data.</text>
</comment>
<dbReference type="Proteomes" id="UP001359559">
    <property type="component" value="Unassembled WGS sequence"/>
</dbReference>
<keyword evidence="2" id="KW-1185">Reference proteome</keyword>
<gene>
    <name evidence="1" type="ORF">RJT34_28413</name>
</gene>
<evidence type="ECO:0000313" key="2">
    <source>
        <dbReference type="Proteomes" id="UP001359559"/>
    </source>
</evidence>
<protein>
    <submittedName>
        <fullName evidence="1">Uncharacterized protein</fullName>
    </submittedName>
</protein>
<reference evidence="1 2" key="1">
    <citation type="submission" date="2024-01" db="EMBL/GenBank/DDBJ databases">
        <title>The genomes of 5 underutilized Papilionoideae crops provide insights into root nodulation and disease resistance.</title>
        <authorList>
            <person name="Yuan L."/>
        </authorList>
    </citation>
    <scope>NUCLEOTIDE SEQUENCE [LARGE SCALE GENOMIC DNA]</scope>
    <source>
        <strain evidence="1">LY-2023</strain>
        <tissue evidence="1">Leaf</tissue>
    </source>
</reference>
<evidence type="ECO:0000313" key="1">
    <source>
        <dbReference type="EMBL" id="KAK7272048.1"/>
    </source>
</evidence>
<proteinExistence type="predicted"/>
<accession>A0AAN9I912</accession>
<dbReference type="AlphaFoldDB" id="A0AAN9I912"/>
<sequence length="94" mass="10036">MSKHLHLAAAVETVVTVGVGGAAAAVKPVMKTLLAQSEVLAAHFSNTVEGPNASKKANTVLRARLFMETNYNLANSTKEEKYGNDESRNDHKQG</sequence>
<organism evidence="1 2">
    <name type="scientific">Clitoria ternatea</name>
    <name type="common">Butterfly pea</name>
    <dbReference type="NCBI Taxonomy" id="43366"/>
    <lineage>
        <taxon>Eukaryota</taxon>
        <taxon>Viridiplantae</taxon>
        <taxon>Streptophyta</taxon>
        <taxon>Embryophyta</taxon>
        <taxon>Tracheophyta</taxon>
        <taxon>Spermatophyta</taxon>
        <taxon>Magnoliopsida</taxon>
        <taxon>eudicotyledons</taxon>
        <taxon>Gunneridae</taxon>
        <taxon>Pentapetalae</taxon>
        <taxon>rosids</taxon>
        <taxon>fabids</taxon>
        <taxon>Fabales</taxon>
        <taxon>Fabaceae</taxon>
        <taxon>Papilionoideae</taxon>
        <taxon>50 kb inversion clade</taxon>
        <taxon>NPAAA clade</taxon>
        <taxon>indigoferoid/millettioid clade</taxon>
        <taxon>Phaseoleae</taxon>
        <taxon>Clitoria</taxon>
    </lineage>
</organism>
<name>A0AAN9I912_CLITE</name>